<accession>A0ABT8T6M7</accession>
<dbReference type="RefSeq" id="WP_302243958.1">
    <property type="nucleotide sequence ID" value="NZ_JAULJQ010000003.1"/>
</dbReference>
<feature type="chain" id="PRO_5045962307" description="Lipoprotein" evidence="1">
    <location>
        <begin position="23"/>
        <end position="151"/>
    </location>
</feature>
<feature type="signal peptide" evidence="1">
    <location>
        <begin position="1"/>
        <end position="22"/>
    </location>
</feature>
<keyword evidence="3" id="KW-1185">Reference proteome</keyword>
<protein>
    <recommendedName>
        <fullName evidence="4">Lipoprotein</fullName>
    </recommendedName>
</protein>
<gene>
    <name evidence="2" type="ORF">Q2362_03330</name>
</gene>
<proteinExistence type="predicted"/>
<name>A0ABT8T6M7_9BACT</name>
<evidence type="ECO:0008006" key="4">
    <source>
        <dbReference type="Google" id="ProtNLM"/>
    </source>
</evidence>
<dbReference type="PROSITE" id="PS51257">
    <property type="entry name" value="PROKAR_LIPOPROTEIN"/>
    <property type="match status" value="1"/>
</dbReference>
<sequence length="151" mass="17211">MKKTIFLALAMVAFSGCGKADSAECPDLRTLKEYNDGVTLGARARDDISIHNIIINRGNCLYMDKNGLYRNGIDKILVSRYSGEPLTSDYIEQPRREGYREENYKELNAGPKRLPENIDLKFGEEKAIIIYCKPLEVVFETNLGQCEYKFD</sequence>
<dbReference type="Proteomes" id="UP001171111">
    <property type="component" value="Unassembled WGS sequence"/>
</dbReference>
<evidence type="ECO:0000256" key="1">
    <source>
        <dbReference type="SAM" id="SignalP"/>
    </source>
</evidence>
<evidence type="ECO:0000313" key="3">
    <source>
        <dbReference type="Proteomes" id="UP001171111"/>
    </source>
</evidence>
<comment type="caution">
    <text evidence="2">The sequence shown here is derived from an EMBL/GenBank/DDBJ whole genome shotgun (WGS) entry which is preliminary data.</text>
</comment>
<reference evidence="2 3" key="1">
    <citation type="submission" date="2023-06" db="EMBL/GenBank/DDBJ databases">
        <title>Campylobacter magnum sp. nov., isolated from cecal contents of domestic pigs (Sus scrofa domesticus).</title>
        <authorList>
            <person name="Papic B."/>
            <person name="Gruntar I."/>
        </authorList>
    </citation>
    <scope>NUCLEOTIDE SEQUENCE [LARGE SCALE GENOMIC DNA]</scope>
    <source>
        <strain evidence="3">34484-21</strain>
    </source>
</reference>
<organism evidence="2 3">
    <name type="scientific">Campylobacter magnus</name>
    <dbReference type="NCBI Taxonomy" id="3026462"/>
    <lineage>
        <taxon>Bacteria</taxon>
        <taxon>Pseudomonadati</taxon>
        <taxon>Campylobacterota</taxon>
        <taxon>Epsilonproteobacteria</taxon>
        <taxon>Campylobacterales</taxon>
        <taxon>Campylobacteraceae</taxon>
        <taxon>Campylobacter</taxon>
    </lineage>
</organism>
<dbReference type="EMBL" id="JAULJQ010000003">
    <property type="protein sequence ID" value="MDO2409131.1"/>
    <property type="molecule type" value="Genomic_DNA"/>
</dbReference>
<keyword evidence="1" id="KW-0732">Signal</keyword>
<evidence type="ECO:0000313" key="2">
    <source>
        <dbReference type="EMBL" id="MDO2409131.1"/>
    </source>
</evidence>